<sequence>MARKAKASKLKTPLAVLKSNERYREGFIQKAIRFDRIEDFDLLQAIEADKLASFNATIISLLRKKYKLDSKVYRAEQAEKIEAMKEKYRSAIAFCWNENDKTFEENLDQLNEYMKANHQIELKDDPMSEAFISNQLKVLGMKKGIIRNAEDK</sequence>
<evidence type="ECO:0000313" key="1">
    <source>
        <dbReference type="EMBL" id="OBX65814.1"/>
    </source>
</evidence>
<protein>
    <submittedName>
        <fullName evidence="1">Uncharacterized protein</fullName>
    </submittedName>
</protein>
<comment type="caution">
    <text evidence="1">The sequence shown here is derived from an EMBL/GenBank/DDBJ whole genome shotgun (WGS) entry which is preliminary data.</text>
</comment>
<accession>A0AA91JAG3</accession>
<proteinExistence type="predicted"/>
<organism evidence="1">
    <name type="scientific">Faucicola osloensis</name>
    <name type="common">Moraxella osloensis</name>
    <dbReference type="NCBI Taxonomy" id="34062"/>
    <lineage>
        <taxon>Bacteria</taxon>
        <taxon>Pseudomonadati</taxon>
        <taxon>Pseudomonadota</taxon>
        <taxon>Gammaproteobacteria</taxon>
        <taxon>Moraxellales</taxon>
        <taxon>Moraxellaceae</taxon>
        <taxon>Faucicola</taxon>
    </lineage>
</organism>
<name>A0AA91JAG3_FAUOS</name>
<dbReference type="AlphaFoldDB" id="A0AA91JAG3"/>
<gene>
    <name evidence="1" type="ORF">A9299_07650</name>
</gene>
<dbReference type="EMBL" id="LZMT01000004">
    <property type="protein sequence ID" value="OBX65814.1"/>
    <property type="molecule type" value="Genomic_DNA"/>
</dbReference>
<reference evidence="1" key="1">
    <citation type="submission" date="2016-06" db="EMBL/GenBank/DDBJ databases">
        <title>Draft genome of Moraxella osloensis CCUG 67237.</title>
        <authorList>
            <person name="Salva-Serra F."/>
            <person name="Engstrom-Jakobsson H."/>
            <person name="Thorell K."/>
            <person name="Gonzales-Siles L."/>
            <person name="Karlsson R."/>
            <person name="Boulund F."/>
            <person name="Engstrand L."/>
            <person name="Kristiansson E."/>
            <person name="Moore E."/>
        </authorList>
    </citation>
    <scope>NUCLEOTIDE SEQUENCE [LARGE SCALE GENOMIC DNA]</scope>
    <source>
        <strain evidence="1">CCUG 67237</strain>
    </source>
</reference>